<proteinExistence type="predicted"/>
<evidence type="ECO:0000313" key="2">
    <source>
        <dbReference type="Proteomes" id="UP000887159"/>
    </source>
</evidence>
<accession>A0A8X6UY15</accession>
<dbReference type="EMBL" id="BMAU01021139">
    <property type="protein sequence ID" value="GFX92038.1"/>
    <property type="molecule type" value="Genomic_DNA"/>
</dbReference>
<organism evidence="1 2">
    <name type="scientific">Trichonephila clavipes</name>
    <name type="common">Golden silk orbweaver</name>
    <name type="synonym">Nephila clavipes</name>
    <dbReference type="NCBI Taxonomy" id="2585209"/>
    <lineage>
        <taxon>Eukaryota</taxon>
        <taxon>Metazoa</taxon>
        <taxon>Ecdysozoa</taxon>
        <taxon>Arthropoda</taxon>
        <taxon>Chelicerata</taxon>
        <taxon>Arachnida</taxon>
        <taxon>Araneae</taxon>
        <taxon>Araneomorphae</taxon>
        <taxon>Entelegynae</taxon>
        <taxon>Araneoidea</taxon>
        <taxon>Nephilidae</taxon>
        <taxon>Trichonephila</taxon>
    </lineage>
</organism>
<reference evidence="1" key="1">
    <citation type="submission" date="2020-08" db="EMBL/GenBank/DDBJ databases">
        <title>Multicomponent nature underlies the extraordinary mechanical properties of spider dragline silk.</title>
        <authorList>
            <person name="Kono N."/>
            <person name="Nakamura H."/>
            <person name="Mori M."/>
            <person name="Yoshida Y."/>
            <person name="Ohtoshi R."/>
            <person name="Malay A.D."/>
            <person name="Moran D.A.P."/>
            <person name="Tomita M."/>
            <person name="Numata K."/>
            <person name="Arakawa K."/>
        </authorList>
    </citation>
    <scope>NUCLEOTIDE SEQUENCE</scope>
</reference>
<dbReference type="Proteomes" id="UP000887159">
    <property type="component" value="Unassembled WGS sequence"/>
</dbReference>
<keyword evidence="2" id="KW-1185">Reference proteome</keyword>
<comment type="caution">
    <text evidence="1">The sequence shown here is derived from an EMBL/GenBank/DDBJ whole genome shotgun (WGS) entry which is preliminary data.</text>
</comment>
<gene>
    <name evidence="1" type="ORF">TNCV_5005021</name>
</gene>
<sequence>MPFLSIYAEWTNDSRISSRHQAAGSPCIKEKEHQETVLLSKAKLVPAQYNAGSSTSVSEHTVQWTLLDMGFNS</sequence>
<name>A0A8X6UY15_TRICX</name>
<dbReference type="AlphaFoldDB" id="A0A8X6UY15"/>
<protein>
    <submittedName>
        <fullName evidence="1">Uncharacterized protein</fullName>
    </submittedName>
</protein>
<evidence type="ECO:0000313" key="1">
    <source>
        <dbReference type="EMBL" id="GFX92038.1"/>
    </source>
</evidence>